<keyword evidence="1" id="KW-0812">Transmembrane</keyword>
<dbReference type="STRING" id="6248.A0A0K0E788"/>
<dbReference type="InterPro" id="IPR030395">
    <property type="entry name" value="GP_PDE_dom"/>
</dbReference>
<accession>A0A0K0E788</accession>
<dbReference type="SUPFAM" id="SSF51695">
    <property type="entry name" value="PLC-like phosphodiesterases"/>
    <property type="match status" value="1"/>
</dbReference>
<dbReference type="InterPro" id="IPR017946">
    <property type="entry name" value="PLC-like_Pdiesterase_TIM-brl"/>
</dbReference>
<evidence type="ECO:0000313" key="3">
    <source>
        <dbReference type="Proteomes" id="UP000035681"/>
    </source>
</evidence>
<dbReference type="PANTHER" id="PTHR46320">
    <property type="entry name" value="GLYCEROPHOSPHODIESTER PHOSPHODIESTERASE 1"/>
    <property type="match status" value="1"/>
</dbReference>
<dbReference type="GO" id="GO:0008889">
    <property type="term" value="F:glycerophosphodiester phosphodiesterase activity"/>
    <property type="evidence" value="ECO:0007669"/>
    <property type="project" value="TreeGrafter"/>
</dbReference>
<evidence type="ECO:0000256" key="1">
    <source>
        <dbReference type="SAM" id="Phobius"/>
    </source>
</evidence>
<dbReference type="GO" id="GO:0005886">
    <property type="term" value="C:plasma membrane"/>
    <property type="evidence" value="ECO:0007669"/>
    <property type="project" value="TreeGrafter"/>
</dbReference>
<organism evidence="4">
    <name type="scientific">Strongyloides stercoralis</name>
    <name type="common">Threadworm</name>
    <dbReference type="NCBI Taxonomy" id="6248"/>
    <lineage>
        <taxon>Eukaryota</taxon>
        <taxon>Metazoa</taxon>
        <taxon>Ecdysozoa</taxon>
        <taxon>Nematoda</taxon>
        <taxon>Chromadorea</taxon>
        <taxon>Rhabditida</taxon>
        <taxon>Tylenchina</taxon>
        <taxon>Panagrolaimomorpha</taxon>
        <taxon>Strongyloidoidea</taxon>
        <taxon>Strongyloididae</taxon>
        <taxon>Strongyloides</taxon>
    </lineage>
</organism>
<feature type="domain" description="GP-PDE" evidence="2">
    <location>
        <begin position="97"/>
        <end position="356"/>
    </location>
</feature>
<evidence type="ECO:0000259" key="2">
    <source>
        <dbReference type="PROSITE" id="PS51704"/>
    </source>
</evidence>
<feature type="transmembrane region" description="Helical" evidence="1">
    <location>
        <begin position="62"/>
        <end position="80"/>
    </location>
</feature>
<dbReference type="Pfam" id="PF03009">
    <property type="entry name" value="GDPD"/>
    <property type="match status" value="1"/>
</dbReference>
<proteinExistence type="predicted"/>
<name>A0A0K0E788_STRER</name>
<reference evidence="4" key="1">
    <citation type="submission" date="2015-08" db="UniProtKB">
        <authorList>
            <consortium name="WormBaseParasite"/>
        </authorList>
    </citation>
    <scope>IDENTIFICATION</scope>
</reference>
<keyword evidence="1" id="KW-1133">Transmembrane helix</keyword>
<dbReference type="WBParaSite" id="SSTP_0000536500.1">
    <property type="protein sequence ID" value="SSTP_0000536500.1"/>
    <property type="gene ID" value="SSTP_0000536500"/>
</dbReference>
<dbReference type="GO" id="GO:0006644">
    <property type="term" value="P:phospholipid metabolic process"/>
    <property type="evidence" value="ECO:0007669"/>
    <property type="project" value="TreeGrafter"/>
</dbReference>
<keyword evidence="1" id="KW-0472">Membrane</keyword>
<dbReference type="GO" id="GO:0070291">
    <property type="term" value="P:N-acylethanolamine metabolic process"/>
    <property type="evidence" value="ECO:0007669"/>
    <property type="project" value="TreeGrafter"/>
</dbReference>
<dbReference type="AlphaFoldDB" id="A0A0K0E788"/>
<dbReference type="Gene3D" id="3.20.20.190">
    <property type="entry name" value="Phosphatidylinositol (PI) phosphodiesterase"/>
    <property type="match status" value="1"/>
</dbReference>
<keyword evidence="3" id="KW-1185">Reference proteome</keyword>
<evidence type="ECO:0000313" key="4">
    <source>
        <dbReference type="WBParaSite" id="SSTP_0000536500.1"/>
    </source>
</evidence>
<evidence type="ECO:0000313" key="5">
    <source>
        <dbReference type="WBParaSite" id="TCONS_00008098.p1"/>
    </source>
</evidence>
<dbReference type="GO" id="GO:0006580">
    <property type="term" value="P:ethanolamine metabolic process"/>
    <property type="evidence" value="ECO:0007669"/>
    <property type="project" value="TreeGrafter"/>
</dbReference>
<dbReference type="PROSITE" id="PS51704">
    <property type="entry name" value="GP_PDE"/>
    <property type="match status" value="1"/>
</dbReference>
<dbReference type="Proteomes" id="UP000035681">
    <property type="component" value="Unplaced"/>
</dbReference>
<dbReference type="WBParaSite" id="TCONS_00008098.p1">
    <property type="protein sequence ID" value="TCONS_00008098.p1"/>
    <property type="gene ID" value="XLOC_006084"/>
</dbReference>
<sequence length="356" mass="41098">MNEYYTTYTLSNEYTNGVKVKPNFFFIFIIFCIYLFIYFPINDSLILIGAILISYIIFKINLFKYLSLLPIILIFGYVIFKRDQGLQEDVEIFFKNFNIVGHRGSIENAPENTIAAFLEAYDVGADGIEFDVTLSYDKIPIIIHDDTLDRTCNATGRVENFNASYLRSLDCGITKKNDSIGRHIHRIPLLDEVIKFSKKRSMKMIFDIKDYSDDMIHHLANIFERENIYQLGMVSSFFPQVIYKLKGINPRIITGYTWGAGDFSTKKHNGNFTFIDRTLDYLNVIGAHSFLGKFLGANILLTKVDDITPYFVKQQNFLGLRIGAWTVNTPKTVKWMKNNLNVTVLSDYPSMYTKDD</sequence>
<protein>
    <submittedName>
        <fullName evidence="5">Endoribonuclease</fullName>
    </submittedName>
    <submittedName>
        <fullName evidence="4">GP-PDE domain-containing protein</fullName>
    </submittedName>
</protein>
<dbReference type="PANTHER" id="PTHR46320:SF1">
    <property type="entry name" value="GLYCEROPHOSPHODIESTER PHOSPHODIESTERASE 1"/>
    <property type="match status" value="1"/>
</dbReference>
<feature type="transmembrane region" description="Helical" evidence="1">
    <location>
        <begin position="24"/>
        <end position="55"/>
    </location>
</feature>